<accession>Q483M8</accession>
<dbReference type="AlphaFoldDB" id="Q483M8"/>
<dbReference type="RefSeq" id="WP_011042832.1">
    <property type="nucleotide sequence ID" value="NC_003910.7"/>
</dbReference>
<dbReference type="InterPro" id="IPR036514">
    <property type="entry name" value="SGNH_hydro_sf"/>
</dbReference>
<dbReference type="KEGG" id="cps:CPS_2008"/>
<dbReference type="Proteomes" id="UP000000547">
    <property type="component" value="Chromosome"/>
</dbReference>
<dbReference type="PROSITE" id="PS51257">
    <property type="entry name" value="PROKAR_LIPOPROTEIN"/>
    <property type="match status" value="1"/>
</dbReference>
<dbReference type="GO" id="GO:0016788">
    <property type="term" value="F:hydrolase activity, acting on ester bonds"/>
    <property type="evidence" value="ECO:0007669"/>
    <property type="project" value="UniProtKB-ARBA"/>
</dbReference>
<dbReference type="HOGENOM" id="CLU_1040948_0_0_6"/>
<proteinExistence type="predicted"/>
<keyword evidence="1" id="KW-0449">Lipoprotein</keyword>
<sequence>MKLNLFTLPLLWLLSACGSGSEGEAKAQVVPDAKAPESVIVSENLAIPDNRSLDTYQILVIGNSHVQSIQKFLTLIFQNGLKEKEINIDKRVGAFLDVIVDKESLVELVEARPWTHIILQGQKYSQSQSVLYSTEATRTWIQRAKKKGATPILYPEHPQRGNLLEADYVHSIHVDIADEESSCIAPVGLSWNKVLAIEPDLDLYQADGNHATELGALLSALVLYQVVSGQTADALPYIAELPGTESEQALLGQIASQTVAEHVTCVF</sequence>
<protein>
    <submittedName>
        <fullName evidence="1">Putative lipoprotein</fullName>
    </submittedName>
</protein>
<dbReference type="EMBL" id="CP000083">
    <property type="protein sequence ID" value="AAZ26045.1"/>
    <property type="molecule type" value="Genomic_DNA"/>
</dbReference>
<name>Q483M8_COLP3</name>
<evidence type="ECO:0000313" key="2">
    <source>
        <dbReference type="Proteomes" id="UP000000547"/>
    </source>
</evidence>
<evidence type="ECO:0000313" key="1">
    <source>
        <dbReference type="EMBL" id="AAZ26045.1"/>
    </source>
</evidence>
<dbReference type="Gene3D" id="3.40.50.1110">
    <property type="entry name" value="SGNH hydrolase"/>
    <property type="match status" value="1"/>
</dbReference>
<organism evidence="1 2">
    <name type="scientific">Colwellia psychrerythraea (strain 34H / ATCC BAA-681)</name>
    <name type="common">Vibrio psychroerythus</name>
    <dbReference type="NCBI Taxonomy" id="167879"/>
    <lineage>
        <taxon>Bacteria</taxon>
        <taxon>Pseudomonadati</taxon>
        <taxon>Pseudomonadota</taxon>
        <taxon>Gammaproteobacteria</taxon>
        <taxon>Alteromonadales</taxon>
        <taxon>Colwelliaceae</taxon>
        <taxon>Colwellia</taxon>
    </lineage>
</organism>
<gene>
    <name evidence="1" type="ordered locus">CPS_2008</name>
</gene>
<reference evidence="1" key="1">
    <citation type="journal article" date="2005" name="Proc. Natl. Acad. Sci. U.S.A.">
        <title>The psychrophilic lifestyle as revealed by the genome sequence of Colwellia psychrerythraea 34H through genomic and proteomic analyses.</title>
        <authorList>
            <person name="Methe B.A."/>
            <person name="Nelson K.E."/>
            <person name="Deming J.W."/>
            <person name="Momen B."/>
            <person name="Melamud E."/>
            <person name="Zhang X."/>
            <person name="Moult J."/>
            <person name="Madupu R."/>
            <person name="Nelson W.C."/>
            <person name="Dodson R.J."/>
            <person name="Brinkac L.M."/>
            <person name="Daugherty S.C."/>
            <person name="Durkin A.S."/>
            <person name="DeBoy R.T."/>
            <person name="Kolonay J.F."/>
            <person name="Sullivan S.A."/>
            <person name="Zhou L."/>
            <person name="Davidsen T.M."/>
            <person name="Wu M."/>
            <person name="Huston A.L."/>
            <person name="Lewis M."/>
            <person name="Weaver B."/>
            <person name="Weidman J.F."/>
            <person name="Khouri H."/>
            <person name="Utterback T.R."/>
            <person name="Feldblyum T.V."/>
            <person name="Fraser C.M."/>
        </authorList>
    </citation>
    <scope>NUCLEOTIDE SEQUENCE [LARGE SCALE GENOMIC DNA]</scope>
    <source>
        <strain evidence="1">34H</strain>
    </source>
</reference>